<dbReference type="GO" id="GO:0005634">
    <property type="term" value="C:nucleus"/>
    <property type="evidence" value="ECO:0007669"/>
    <property type="project" value="TreeGrafter"/>
</dbReference>
<dbReference type="PANTHER" id="PTHR46179:SF24">
    <property type="entry name" value="C2H2-TYPE DOMAIN-CONTAINING PROTEIN"/>
    <property type="match status" value="1"/>
</dbReference>
<dbReference type="InterPro" id="IPR051061">
    <property type="entry name" value="Zinc_finger_trans_reg"/>
</dbReference>
<dbReference type="SMART" id="SM00355">
    <property type="entry name" value="ZnF_C2H2"/>
    <property type="match status" value="3"/>
</dbReference>
<dbReference type="InterPro" id="IPR059095">
    <property type="entry name" value="Znf_C2H2_17_2nd"/>
</dbReference>
<feature type="domain" description="C2H2-type" evidence="2">
    <location>
        <begin position="168"/>
        <end position="195"/>
    </location>
</feature>
<feature type="domain" description="C2H2-type" evidence="2">
    <location>
        <begin position="137"/>
        <end position="164"/>
    </location>
</feature>
<evidence type="ECO:0000259" key="2">
    <source>
        <dbReference type="SMART" id="SM00355"/>
    </source>
</evidence>
<proteinExistence type="predicted"/>
<accession>A0AAN6MMR8</accession>
<protein>
    <submittedName>
        <fullName evidence="3">Cell wall transcription factor ACE2</fullName>
    </submittedName>
</protein>
<feature type="domain" description="C2H2-type" evidence="2">
    <location>
        <begin position="205"/>
        <end position="236"/>
    </location>
</feature>
<feature type="region of interest" description="Disordered" evidence="1">
    <location>
        <begin position="238"/>
        <end position="284"/>
    </location>
</feature>
<dbReference type="Pfam" id="PF26176">
    <property type="entry name" value="zf_C2H2_17_2"/>
    <property type="match status" value="1"/>
</dbReference>
<dbReference type="Proteomes" id="UP001303889">
    <property type="component" value="Unassembled WGS sequence"/>
</dbReference>
<organism evidence="3 4">
    <name type="scientific">Staphylotrichum tortipilum</name>
    <dbReference type="NCBI Taxonomy" id="2831512"/>
    <lineage>
        <taxon>Eukaryota</taxon>
        <taxon>Fungi</taxon>
        <taxon>Dikarya</taxon>
        <taxon>Ascomycota</taxon>
        <taxon>Pezizomycotina</taxon>
        <taxon>Sordariomycetes</taxon>
        <taxon>Sordariomycetidae</taxon>
        <taxon>Sordariales</taxon>
        <taxon>Chaetomiaceae</taxon>
        <taxon>Staphylotrichum</taxon>
    </lineage>
</organism>
<evidence type="ECO:0000313" key="3">
    <source>
        <dbReference type="EMBL" id="KAK3903104.1"/>
    </source>
</evidence>
<dbReference type="AlphaFoldDB" id="A0AAN6MMR8"/>
<dbReference type="Gene3D" id="3.30.160.60">
    <property type="entry name" value="Classic Zinc Finger"/>
    <property type="match status" value="2"/>
</dbReference>
<dbReference type="InterPro" id="IPR059009">
    <property type="entry name" value="Znf_C2H2_17_1st"/>
</dbReference>
<dbReference type="EMBL" id="MU855469">
    <property type="protein sequence ID" value="KAK3903104.1"/>
    <property type="molecule type" value="Genomic_DNA"/>
</dbReference>
<dbReference type="PANTHER" id="PTHR46179">
    <property type="entry name" value="ZINC FINGER PROTEIN"/>
    <property type="match status" value="1"/>
</dbReference>
<dbReference type="InterPro" id="IPR013087">
    <property type="entry name" value="Znf_C2H2_type"/>
</dbReference>
<evidence type="ECO:0000313" key="4">
    <source>
        <dbReference type="Proteomes" id="UP001303889"/>
    </source>
</evidence>
<sequence length="344" mass="37515">MSVAYEPRPFLHDGGYPPMDGDEPMDTGDHGASPDADHFPPDASDAVDAVAAVSVAHPVDAVDAVVNELANSVANFAVAQPEYVEAAEPGLDLPIVPAPSTATETPKGEASAVAAPHRTKAIARPYREVSRNQNGKFECTWADCTERTREFKRRCEWDKHMDKHERPYKCVEPTCQKLLGFTYSGGLLRHEREVHKMHGGPKNPVFCPHAACKRFVEGGHGFTRQENLNEHMRRVHTRNGVPVTDDATSTPPAGAAETEDSDPPSTPGAGAKRKRTADDDDDDSVLQEIKRVRDENEELRKQMGAQNEQTMLMMQKIVALQNALGTRLSADPAPDAPTADAPML</sequence>
<comment type="caution">
    <text evidence="3">The sequence shown here is derived from an EMBL/GenBank/DDBJ whole genome shotgun (WGS) entry which is preliminary data.</text>
</comment>
<feature type="region of interest" description="Disordered" evidence="1">
    <location>
        <begin position="1"/>
        <end position="39"/>
    </location>
</feature>
<dbReference type="GO" id="GO:0006357">
    <property type="term" value="P:regulation of transcription by RNA polymerase II"/>
    <property type="evidence" value="ECO:0007669"/>
    <property type="project" value="TreeGrafter"/>
</dbReference>
<name>A0AAN6MMR8_9PEZI</name>
<reference evidence="3" key="1">
    <citation type="journal article" date="2023" name="Mol. Phylogenet. Evol.">
        <title>Genome-scale phylogeny and comparative genomics of the fungal order Sordariales.</title>
        <authorList>
            <person name="Hensen N."/>
            <person name="Bonometti L."/>
            <person name="Westerberg I."/>
            <person name="Brannstrom I.O."/>
            <person name="Guillou S."/>
            <person name="Cros-Aarteil S."/>
            <person name="Calhoun S."/>
            <person name="Haridas S."/>
            <person name="Kuo A."/>
            <person name="Mondo S."/>
            <person name="Pangilinan J."/>
            <person name="Riley R."/>
            <person name="LaButti K."/>
            <person name="Andreopoulos B."/>
            <person name="Lipzen A."/>
            <person name="Chen C."/>
            <person name="Yan M."/>
            <person name="Daum C."/>
            <person name="Ng V."/>
            <person name="Clum A."/>
            <person name="Steindorff A."/>
            <person name="Ohm R.A."/>
            <person name="Martin F."/>
            <person name="Silar P."/>
            <person name="Natvig D.O."/>
            <person name="Lalanne C."/>
            <person name="Gautier V."/>
            <person name="Ament-Velasquez S.L."/>
            <person name="Kruys A."/>
            <person name="Hutchinson M.I."/>
            <person name="Powell A.J."/>
            <person name="Barry K."/>
            <person name="Miller A.N."/>
            <person name="Grigoriev I.V."/>
            <person name="Debuchy R."/>
            <person name="Gladieux P."/>
            <person name="Hiltunen Thoren M."/>
            <person name="Johannesson H."/>
        </authorList>
    </citation>
    <scope>NUCLEOTIDE SEQUENCE</scope>
    <source>
        <strain evidence="3">CBS 103.79</strain>
    </source>
</reference>
<reference evidence="3" key="2">
    <citation type="submission" date="2023-05" db="EMBL/GenBank/DDBJ databases">
        <authorList>
            <consortium name="Lawrence Berkeley National Laboratory"/>
            <person name="Steindorff A."/>
            <person name="Hensen N."/>
            <person name="Bonometti L."/>
            <person name="Westerberg I."/>
            <person name="Brannstrom I.O."/>
            <person name="Guillou S."/>
            <person name="Cros-Aarteil S."/>
            <person name="Calhoun S."/>
            <person name="Haridas S."/>
            <person name="Kuo A."/>
            <person name="Mondo S."/>
            <person name="Pangilinan J."/>
            <person name="Riley R."/>
            <person name="Labutti K."/>
            <person name="Andreopoulos B."/>
            <person name="Lipzen A."/>
            <person name="Chen C."/>
            <person name="Yanf M."/>
            <person name="Daum C."/>
            <person name="Ng V."/>
            <person name="Clum A."/>
            <person name="Ohm R."/>
            <person name="Martin F."/>
            <person name="Silar P."/>
            <person name="Natvig D."/>
            <person name="Lalanne C."/>
            <person name="Gautier V."/>
            <person name="Ament-Velasquez S.L."/>
            <person name="Kruys A."/>
            <person name="Hutchinson M.I."/>
            <person name="Powell A.J."/>
            <person name="Barry K."/>
            <person name="Miller A.N."/>
            <person name="Grigoriev I.V."/>
            <person name="Debuchy R."/>
            <person name="Gladieux P."/>
            <person name="Thoren M.H."/>
            <person name="Johannesson H."/>
        </authorList>
    </citation>
    <scope>NUCLEOTIDE SEQUENCE</scope>
    <source>
        <strain evidence="3">CBS 103.79</strain>
    </source>
</reference>
<evidence type="ECO:0000256" key="1">
    <source>
        <dbReference type="SAM" id="MobiDB-lite"/>
    </source>
</evidence>
<dbReference type="Pfam" id="PF26177">
    <property type="entry name" value="zf_C2H2_17_1st"/>
    <property type="match status" value="1"/>
</dbReference>
<gene>
    <name evidence="3" type="ORF">C8A05DRAFT_43623</name>
</gene>
<keyword evidence="4" id="KW-1185">Reference proteome</keyword>